<evidence type="ECO:0000259" key="3">
    <source>
        <dbReference type="Pfam" id="PF15035"/>
    </source>
</evidence>
<reference evidence="5" key="1">
    <citation type="submission" date="2017-02" db="UniProtKB">
        <authorList>
            <consortium name="WormBaseParasite"/>
        </authorList>
    </citation>
    <scope>IDENTIFICATION</scope>
</reference>
<organism evidence="4 5">
    <name type="scientific">Ascaris lumbricoides</name>
    <name type="common">Giant roundworm</name>
    <dbReference type="NCBI Taxonomy" id="6252"/>
    <lineage>
        <taxon>Eukaryota</taxon>
        <taxon>Metazoa</taxon>
        <taxon>Ecdysozoa</taxon>
        <taxon>Nematoda</taxon>
        <taxon>Chromadorea</taxon>
        <taxon>Rhabditida</taxon>
        <taxon>Spirurina</taxon>
        <taxon>Ascaridomorpha</taxon>
        <taxon>Ascaridoidea</taxon>
        <taxon>Ascarididae</taxon>
        <taxon>Ascaris</taxon>
    </lineage>
</organism>
<feature type="domain" description="Rootletin-like coiled-coil" evidence="3">
    <location>
        <begin position="79"/>
        <end position="195"/>
    </location>
</feature>
<evidence type="ECO:0000313" key="5">
    <source>
        <dbReference type="WBParaSite" id="ALUE_0000025901-mRNA-1"/>
    </source>
</evidence>
<sequence>MENVADEGNVTEHMSQTVVTSTEYVASSGAEDINVELGGTSDVPLYERSDLVDAVVLLPSSCGGVARFERAQQDLSNFKKRIDANTEEQREHADLMVALQRKIEEYRRHLADIENQVIAHKDDGSIFLNIKEHSEMWAPDFKAISTDFQFANLLEEERRRNDELRMQLTQQQTEIQRLRQQFEINIHDKEKTYQIRERVSI</sequence>
<dbReference type="AlphaFoldDB" id="A0A0M3HFG4"/>
<keyword evidence="4" id="KW-1185">Reference proteome</keyword>
<name>A0A0M3HFG4_ASCLU</name>
<feature type="coiled-coil region" evidence="2">
    <location>
        <begin position="68"/>
        <end position="123"/>
    </location>
</feature>
<dbReference type="InterPro" id="IPR055167">
    <property type="entry name" value="Rootletin-like_CC"/>
</dbReference>
<accession>A0A0M3HFG4</accession>
<feature type="coiled-coil region" evidence="2">
    <location>
        <begin position="154"/>
        <end position="181"/>
    </location>
</feature>
<proteinExistence type="predicted"/>
<dbReference type="Proteomes" id="UP000036681">
    <property type="component" value="Unplaced"/>
</dbReference>
<protein>
    <recommendedName>
        <fullName evidence="3">Rootletin-like coiled-coil domain-containing protein</fullName>
    </recommendedName>
</protein>
<keyword evidence="1 2" id="KW-0175">Coiled coil</keyword>
<dbReference type="Pfam" id="PF15035">
    <property type="entry name" value="Rootletin"/>
    <property type="match status" value="1"/>
</dbReference>
<evidence type="ECO:0000256" key="2">
    <source>
        <dbReference type="SAM" id="Coils"/>
    </source>
</evidence>
<evidence type="ECO:0000313" key="4">
    <source>
        <dbReference type="Proteomes" id="UP000036681"/>
    </source>
</evidence>
<dbReference type="WBParaSite" id="ALUE_0000025901-mRNA-1">
    <property type="protein sequence ID" value="ALUE_0000025901-mRNA-1"/>
    <property type="gene ID" value="ALUE_0000025901"/>
</dbReference>
<evidence type="ECO:0000256" key="1">
    <source>
        <dbReference type="ARBA" id="ARBA00023054"/>
    </source>
</evidence>